<feature type="compositionally biased region" description="Basic and acidic residues" evidence="1">
    <location>
        <begin position="254"/>
        <end position="270"/>
    </location>
</feature>
<feature type="compositionally biased region" description="Basic and acidic residues" evidence="1">
    <location>
        <begin position="203"/>
        <end position="217"/>
    </location>
</feature>
<dbReference type="OrthoDB" id="10310751at2759"/>
<feature type="region of interest" description="Disordered" evidence="1">
    <location>
        <begin position="1"/>
        <end position="159"/>
    </location>
</feature>
<feature type="compositionally biased region" description="Basic and acidic residues" evidence="1">
    <location>
        <begin position="133"/>
        <end position="153"/>
    </location>
</feature>
<dbReference type="EMBL" id="NAJM01000007">
    <property type="protein sequence ID" value="RVX73655.1"/>
    <property type="molecule type" value="Genomic_DNA"/>
</dbReference>
<dbReference type="VEuPathDB" id="FungiDB:PV10_06368"/>
<proteinExistence type="predicted"/>
<feature type="region of interest" description="Disordered" evidence="1">
    <location>
        <begin position="188"/>
        <end position="217"/>
    </location>
</feature>
<evidence type="ECO:0000313" key="3">
    <source>
        <dbReference type="Proteomes" id="UP000288859"/>
    </source>
</evidence>
<evidence type="ECO:0000313" key="2">
    <source>
        <dbReference type="EMBL" id="RVX73655.1"/>
    </source>
</evidence>
<feature type="compositionally biased region" description="Basic and acidic residues" evidence="1">
    <location>
        <begin position="61"/>
        <end position="72"/>
    </location>
</feature>
<name>A0A438NDC1_EXOME</name>
<feature type="compositionally biased region" description="Low complexity" evidence="1">
    <location>
        <begin position="90"/>
        <end position="107"/>
    </location>
</feature>
<feature type="compositionally biased region" description="Basic and acidic residues" evidence="1">
    <location>
        <begin position="279"/>
        <end position="289"/>
    </location>
</feature>
<protein>
    <submittedName>
        <fullName evidence="2">Uncharacterized protein</fullName>
    </submittedName>
</protein>
<sequence length="289" mass="31795">MPPRSNPLPALDTKSLPSHARHERYHGSPAQETEESPETPSSDESGLWQMSPIGRGKGKGKVRDDSHGDKKAKISGKAKPSLAELREQWSATAAGPSRSSSSGARSSNAEDDDGTADYDRRFQKYGTANQAGRHPEYYPHPDDSPTQEDRYESMRAAGPSRAIVPKWREAAEHVSRDNSRAVREIQAAGSSVRDFAYESSSAQHRDPGARPKKRDEIVPELPPSFLAVNTLQSNVDRGLVPPGWIFLTHEQRANMAAEEKAEKSKFRDPDDFGNSMGGRIDRGESSSFE</sequence>
<dbReference type="Proteomes" id="UP000288859">
    <property type="component" value="Unassembled WGS sequence"/>
</dbReference>
<comment type="caution">
    <text evidence="2">The sequence shown here is derived from an EMBL/GenBank/DDBJ whole genome shotgun (WGS) entry which is preliminary data.</text>
</comment>
<feature type="region of interest" description="Disordered" evidence="1">
    <location>
        <begin position="254"/>
        <end position="289"/>
    </location>
</feature>
<reference evidence="2 3" key="1">
    <citation type="submission" date="2017-03" db="EMBL/GenBank/DDBJ databases">
        <title>Genomes of endolithic fungi from Antarctica.</title>
        <authorList>
            <person name="Coleine C."/>
            <person name="Masonjones S."/>
            <person name="Stajich J.E."/>
        </authorList>
    </citation>
    <scope>NUCLEOTIDE SEQUENCE [LARGE SCALE GENOMIC DNA]</scope>
    <source>
        <strain evidence="2 3">CCFEE 6314</strain>
    </source>
</reference>
<evidence type="ECO:0000256" key="1">
    <source>
        <dbReference type="SAM" id="MobiDB-lite"/>
    </source>
</evidence>
<organism evidence="2 3">
    <name type="scientific">Exophiala mesophila</name>
    <name type="common">Black yeast-like fungus</name>
    <dbReference type="NCBI Taxonomy" id="212818"/>
    <lineage>
        <taxon>Eukaryota</taxon>
        <taxon>Fungi</taxon>
        <taxon>Dikarya</taxon>
        <taxon>Ascomycota</taxon>
        <taxon>Pezizomycotina</taxon>
        <taxon>Eurotiomycetes</taxon>
        <taxon>Chaetothyriomycetidae</taxon>
        <taxon>Chaetothyriales</taxon>
        <taxon>Herpotrichiellaceae</taxon>
        <taxon>Exophiala</taxon>
    </lineage>
</organism>
<gene>
    <name evidence="2" type="ORF">B0A52_02545</name>
</gene>
<accession>A0A438NDC1</accession>
<dbReference type="AlphaFoldDB" id="A0A438NDC1"/>